<comment type="caution">
    <text evidence="11">The sequence shown here is derived from an EMBL/GenBank/DDBJ whole genome shotgun (WGS) entry which is preliminary data.</text>
</comment>
<comment type="catalytic activity">
    <reaction evidence="9">
        <text>a 5'-end NAD(+)-phospho-ribonucleoside in mRNA + H2O = a 5'-end phospho-adenosine-phospho-ribonucleoside in mRNA + beta-nicotinamide D-ribonucleotide + 2 H(+)</text>
        <dbReference type="Rhea" id="RHEA:60876"/>
        <dbReference type="Rhea" id="RHEA-COMP:15698"/>
        <dbReference type="Rhea" id="RHEA-COMP:15719"/>
        <dbReference type="ChEBI" id="CHEBI:14649"/>
        <dbReference type="ChEBI" id="CHEBI:15377"/>
        <dbReference type="ChEBI" id="CHEBI:15378"/>
        <dbReference type="ChEBI" id="CHEBI:144029"/>
        <dbReference type="ChEBI" id="CHEBI:144051"/>
    </reaction>
    <physiologicalReaction direction="left-to-right" evidence="9">
        <dbReference type="Rhea" id="RHEA:60877"/>
    </physiologicalReaction>
</comment>
<evidence type="ECO:0000256" key="3">
    <source>
        <dbReference type="ARBA" id="ARBA00009595"/>
    </source>
</evidence>
<name>A0A4Y9SC45_9BURK</name>
<dbReference type="InterPro" id="IPR020084">
    <property type="entry name" value="NUDIX_hydrolase_CS"/>
</dbReference>
<keyword evidence="8" id="KW-0520">NAD</keyword>
<dbReference type="Gene3D" id="3.90.79.20">
    <property type="match status" value="1"/>
</dbReference>
<keyword evidence="12" id="KW-1185">Reference proteome</keyword>
<evidence type="ECO:0000256" key="2">
    <source>
        <dbReference type="ARBA" id="ARBA00001947"/>
    </source>
</evidence>
<dbReference type="GO" id="GO:0005829">
    <property type="term" value="C:cytosol"/>
    <property type="evidence" value="ECO:0007669"/>
    <property type="project" value="TreeGrafter"/>
</dbReference>
<evidence type="ECO:0000256" key="7">
    <source>
        <dbReference type="ARBA" id="ARBA00022842"/>
    </source>
</evidence>
<dbReference type="EC" id="3.6.1.22" evidence="4"/>
<dbReference type="PROSITE" id="PS00893">
    <property type="entry name" value="NUDIX_BOX"/>
    <property type="match status" value="1"/>
</dbReference>
<proteinExistence type="inferred from homology"/>
<dbReference type="InterPro" id="IPR015797">
    <property type="entry name" value="NUDIX_hydrolase-like_dom_sf"/>
</dbReference>
<organism evidence="11 12">
    <name type="scientific">Zemynaea arenosa</name>
    <dbReference type="NCBI Taxonomy" id="2561931"/>
    <lineage>
        <taxon>Bacteria</taxon>
        <taxon>Pseudomonadati</taxon>
        <taxon>Pseudomonadota</taxon>
        <taxon>Betaproteobacteria</taxon>
        <taxon>Burkholderiales</taxon>
        <taxon>Oxalobacteraceae</taxon>
        <taxon>Telluria group</taxon>
        <taxon>Zemynaea</taxon>
    </lineage>
</organism>
<dbReference type="GO" id="GO:0110153">
    <property type="term" value="F:RNA NAD-cap (NMN-forming) hydrolase activity"/>
    <property type="evidence" value="ECO:0007669"/>
    <property type="project" value="RHEA"/>
</dbReference>
<dbReference type="CDD" id="cd03429">
    <property type="entry name" value="NUDIX_NADH_pyrophosphatase_Nudt13"/>
    <property type="match status" value="1"/>
</dbReference>
<comment type="cofactor">
    <cofactor evidence="2">
        <name>Zn(2+)</name>
        <dbReference type="ChEBI" id="CHEBI:29105"/>
    </cofactor>
</comment>
<dbReference type="Pfam" id="PF09297">
    <property type="entry name" value="Zn_ribbon_NUD"/>
    <property type="match status" value="1"/>
</dbReference>
<protein>
    <recommendedName>
        <fullName evidence="4">NAD(+) diphosphatase</fullName>
        <ecNumber evidence="4">3.6.1.22</ecNumber>
    </recommendedName>
</protein>
<keyword evidence="5" id="KW-0479">Metal-binding</keyword>
<evidence type="ECO:0000256" key="9">
    <source>
        <dbReference type="ARBA" id="ARBA00023679"/>
    </source>
</evidence>
<dbReference type="InterPro" id="IPR050241">
    <property type="entry name" value="NAD-cap_RNA_hydrolase_NudC"/>
</dbReference>
<evidence type="ECO:0000256" key="6">
    <source>
        <dbReference type="ARBA" id="ARBA00022801"/>
    </source>
</evidence>
<comment type="similarity">
    <text evidence="3">Belongs to the Nudix hydrolase family. NudC subfamily.</text>
</comment>
<evidence type="ECO:0000256" key="1">
    <source>
        <dbReference type="ARBA" id="ARBA00001946"/>
    </source>
</evidence>
<dbReference type="EMBL" id="SPVF01000166">
    <property type="protein sequence ID" value="TFW18193.1"/>
    <property type="molecule type" value="Genomic_DNA"/>
</dbReference>
<reference evidence="11 12" key="1">
    <citation type="submission" date="2019-03" db="EMBL/GenBank/DDBJ databases">
        <title>Draft Genome Sequence of Massilia arenosa sp. nov., a Novel Massilia Species Isolated from a Sandy-loam Maize Soil.</title>
        <authorList>
            <person name="Raths R."/>
            <person name="Peta V."/>
            <person name="Bucking H."/>
        </authorList>
    </citation>
    <scope>NUCLEOTIDE SEQUENCE [LARGE SCALE GENOMIC DNA]</scope>
    <source>
        <strain evidence="11 12">MC02</strain>
    </source>
</reference>
<evidence type="ECO:0000256" key="8">
    <source>
        <dbReference type="ARBA" id="ARBA00023027"/>
    </source>
</evidence>
<dbReference type="PANTHER" id="PTHR42904:SF6">
    <property type="entry name" value="NAD-CAPPED RNA HYDROLASE NUDT12"/>
    <property type="match status" value="1"/>
</dbReference>
<comment type="cofactor">
    <cofactor evidence="1">
        <name>Mg(2+)</name>
        <dbReference type="ChEBI" id="CHEBI:18420"/>
    </cofactor>
</comment>
<keyword evidence="7" id="KW-0460">Magnesium</keyword>
<dbReference type="InterPro" id="IPR015375">
    <property type="entry name" value="NADH_PPase-like_N"/>
</dbReference>
<dbReference type="PROSITE" id="PS51462">
    <property type="entry name" value="NUDIX"/>
    <property type="match status" value="1"/>
</dbReference>
<evidence type="ECO:0000313" key="11">
    <source>
        <dbReference type="EMBL" id="TFW18193.1"/>
    </source>
</evidence>
<dbReference type="InterPro" id="IPR049734">
    <property type="entry name" value="NudC-like_C"/>
</dbReference>
<dbReference type="AlphaFoldDB" id="A0A4Y9SC45"/>
<dbReference type="SUPFAM" id="SSF55811">
    <property type="entry name" value="Nudix"/>
    <property type="match status" value="2"/>
</dbReference>
<evidence type="ECO:0000313" key="12">
    <source>
        <dbReference type="Proteomes" id="UP000298438"/>
    </source>
</evidence>
<sequence length="274" mass="30279">MLRTPDAFSPLLSPLDHPDPLTLVFQEGRLLVRAEDLALAPADVLAGLVLPAERIHPVGLLGERYVQAVWLDADVAAPEGHEFKSLRALFGNVDDEVLGLASRGVQIAEWARTHRYCGACAHPMALVFGERCMRCPHCGHSAYPRISPAMIVIVRKEDKVLLALHAQSPYKRYAPLAGFLEAGESAEEAVHREVYEEVGLRVHNLRYIGSQSWPFPHSLMIAFTADYLSGEIRVDPDEIAEARWFGPDDEWPDTSPGASISHTLVNMHRPAAAR</sequence>
<dbReference type="PANTHER" id="PTHR42904">
    <property type="entry name" value="NUDIX HYDROLASE, NUDC SUBFAMILY"/>
    <property type="match status" value="1"/>
</dbReference>
<evidence type="ECO:0000259" key="10">
    <source>
        <dbReference type="PROSITE" id="PS51462"/>
    </source>
</evidence>
<evidence type="ECO:0000256" key="5">
    <source>
        <dbReference type="ARBA" id="ARBA00022723"/>
    </source>
</evidence>
<dbReference type="GO" id="GO:0046872">
    <property type="term" value="F:metal ion binding"/>
    <property type="evidence" value="ECO:0007669"/>
    <property type="project" value="UniProtKB-KW"/>
</dbReference>
<evidence type="ECO:0000256" key="4">
    <source>
        <dbReference type="ARBA" id="ARBA00012381"/>
    </source>
</evidence>
<dbReference type="Pfam" id="PF09296">
    <property type="entry name" value="NUDIX-like"/>
    <property type="match status" value="1"/>
</dbReference>
<gene>
    <name evidence="11" type="primary">nudC</name>
    <name evidence="11" type="ORF">E4L96_13480</name>
</gene>
<feature type="domain" description="Nudix hydrolase" evidence="10">
    <location>
        <begin position="144"/>
        <end position="268"/>
    </location>
</feature>
<dbReference type="Pfam" id="PF00293">
    <property type="entry name" value="NUDIX"/>
    <property type="match status" value="1"/>
</dbReference>
<dbReference type="Proteomes" id="UP000298438">
    <property type="component" value="Unassembled WGS sequence"/>
</dbReference>
<dbReference type="InterPro" id="IPR015376">
    <property type="entry name" value="Znr_NADH_PPase"/>
</dbReference>
<dbReference type="GO" id="GO:0006742">
    <property type="term" value="P:NADP+ catabolic process"/>
    <property type="evidence" value="ECO:0007669"/>
    <property type="project" value="TreeGrafter"/>
</dbReference>
<keyword evidence="6 11" id="KW-0378">Hydrolase</keyword>
<dbReference type="RefSeq" id="WP_135207748.1">
    <property type="nucleotide sequence ID" value="NZ_SPVF01000166.1"/>
</dbReference>
<dbReference type="OrthoDB" id="9791656at2"/>
<dbReference type="Gene3D" id="3.90.79.10">
    <property type="entry name" value="Nucleoside Triphosphate Pyrophosphohydrolase"/>
    <property type="match status" value="1"/>
</dbReference>
<accession>A0A4Y9SC45</accession>
<dbReference type="GO" id="GO:0035529">
    <property type="term" value="F:NADH pyrophosphatase activity"/>
    <property type="evidence" value="ECO:0007669"/>
    <property type="project" value="TreeGrafter"/>
</dbReference>
<dbReference type="InterPro" id="IPR000086">
    <property type="entry name" value="NUDIX_hydrolase_dom"/>
</dbReference>
<dbReference type="GO" id="GO:0019677">
    <property type="term" value="P:NAD+ catabolic process"/>
    <property type="evidence" value="ECO:0007669"/>
    <property type="project" value="TreeGrafter"/>
</dbReference>
<dbReference type="NCBIfam" id="NF001299">
    <property type="entry name" value="PRK00241.1"/>
    <property type="match status" value="1"/>
</dbReference>